<evidence type="ECO:0000313" key="4">
    <source>
        <dbReference type="Proteomes" id="UP000198598"/>
    </source>
</evidence>
<evidence type="ECO:0000313" key="3">
    <source>
        <dbReference type="EMBL" id="SFC73596.1"/>
    </source>
</evidence>
<gene>
    <name evidence="3" type="ORF">SAMN05216167_102269</name>
</gene>
<evidence type="ECO:0000256" key="2">
    <source>
        <dbReference type="SAM" id="SignalP"/>
    </source>
</evidence>
<keyword evidence="2" id="KW-0732">Signal</keyword>
<evidence type="ECO:0008006" key="5">
    <source>
        <dbReference type="Google" id="ProtNLM"/>
    </source>
</evidence>
<dbReference type="AlphaFoldDB" id="A0A1I1LKW1"/>
<sequence length="121" mass="13340">MKHLLIALLLSIGLVAMTTNANASNLKTRISDDNQTLSIQIDGFKNGKEIHYSQHFSVADMSALQKTMLKYRAFNSAGVAIPFHEISWLFFTALVVITLILTGLIVGYQVRKGVFMKPAGL</sequence>
<keyword evidence="1" id="KW-0812">Transmembrane</keyword>
<dbReference type="Proteomes" id="UP000198598">
    <property type="component" value="Unassembled WGS sequence"/>
</dbReference>
<keyword evidence="1" id="KW-1133">Transmembrane helix</keyword>
<protein>
    <recommendedName>
        <fullName evidence="5">PepSY-associated TM region</fullName>
    </recommendedName>
</protein>
<dbReference type="EMBL" id="FOLQ01000002">
    <property type="protein sequence ID" value="SFC73596.1"/>
    <property type="molecule type" value="Genomic_DNA"/>
</dbReference>
<feature type="chain" id="PRO_5011704202" description="PepSY-associated TM region" evidence="2">
    <location>
        <begin position="24"/>
        <end position="121"/>
    </location>
</feature>
<proteinExistence type="predicted"/>
<dbReference type="OrthoDB" id="956368at2"/>
<name>A0A1I1LKW1_9BACT</name>
<organism evidence="3 4">
    <name type="scientific">Spirosoma endophyticum</name>
    <dbReference type="NCBI Taxonomy" id="662367"/>
    <lineage>
        <taxon>Bacteria</taxon>
        <taxon>Pseudomonadati</taxon>
        <taxon>Bacteroidota</taxon>
        <taxon>Cytophagia</taxon>
        <taxon>Cytophagales</taxon>
        <taxon>Cytophagaceae</taxon>
        <taxon>Spirosoma</taxon>
    </lineage>
</organism>
<accession>A0A1I1LKW1</accession>
<keyword evidence="4" id="KW-1185">Reference proteome</keyword>
<reference evidence="3 4" key="1">
    <citation type="submission" date="2016-10" db="EMBL/GenBank/DDBJ databases">
        <authorList>
            <person name="de Groot N.N."/>
        </authorList>
    </citation>
    <scope>NUCLEOTIDE SEQUENCE [LARGE SCALE GENOMIC DNA]</scope>
    <source>
        <strain evidence="3 4">DSM 26130</strain>
    </source>
</reference>
<evidence type="ECO:0000256" key="1">
    <source>
        <dbReference type="SAM" id="Phobius"/>
    </source>
</evidence>
<keyword evidence="1" id="KW-0472">Membrane</keyword>
<feature type="transmembrane region" description="Helical" evidence="1">
    <location>
        <begin position="86"/>
        <end position="108"/>
    </location>
</feature>
<dbReference type="STRING" id="662367.SAMN05216167_102269"/>
<feature type="signal peptide" evidence="2">
    <location>
        <begin position="1"/>
        <end position="23"/>
    </location>
</feature>
<dbReference type="RefSeq" id="WP_093824133.1">
    <property type="nucleotide sequence ID" value="NZ_FOLQ01000002.1"/>
</dbReference>